<dbReference type="RefSeq" id="WP_098454828.1">
    <property type="nucleotide sequence ID" value="NZ_PDJG01000001.1"/>
</dbReference>
<dbReference type="Proteomes" id="UP000225548">
    <property type="component" value="Unassembled WGS sequence"/>
</dbReference>
<dbReference type="AlphaFoldDB" id="A0A2A9E5K3"/>
<reference evidence="2 3" key="1">
    <citation type="submission" date="2017-10" db="EMBL/GenBank/DDBJ databases">
        <title>Sequencing the genomes of 1000 actinobacteria strains.</title>
        <authorList>
            <person name="Klenk H.-P."/>
        </authorList>
    </citation>
    <scope>NUCLEOTIDE SEQUENCE [LARGE SCALE GENOMIC DNA]</scope>
    <source>
        <strain evidence="2 3">DSM 18966</strain>
    </source>
</reference>
<feature type="transmembrane region" description="Helical" evidence="1">
    <location>
        <begin position="53"/>
        <end position="70"/>
    </location>
</feature>
<gene>
    <name evidence="2" type="ORF">ATL42_1528</name>
</gene>
<sequence length="161" mass="16710">MNTSPLSDRAVSYLRTVIPVAWGSLVGLLLGWVAPHLPGELGAALANLLGGEAALALVSGLAIAGWYALWRRVEKRIPDCLTRIVLGSAAAPSYSPVVAVLSASGVPVPGLASDQPDGTPVVARLTDHERVALANAHDLLPADDPGRDAITTVLDQARTRQ</sequence>
<keyword evidence="1" id="KW-0472">Membrane</keyword>
<organism evidence="2 3">
    <name type="scientific">Sanguibacter antarcticus</name>
    <dbReference type="NCBI Taxonomy" id="372484"/>
    <lineage>
        <taxon>Bacteria</taxon>
        <taxon>Bacillati</taxon>
        <taxon>Actinomycetota</taxon>
        <taxon>Actinomycetes</taxon>
        <taxon>Micrococcales</taxon>
        <taxon>Sanguibacteraceae</taxon>
        <taxon>Sanguibacter</taxon>
    </lineage>
</organism>
<accession>A0A2A9E5K3</accession>
<protein>
    <submittedName>
        <fullName evidence="2">Uncharacterized protein</fullName>
    </submittedName>
</protein>
<keyword evidence="3" id="KW-1185">Reference proteome</keyword>
<feature type="transmembrane region" description="Helical" evidence="1">
    <location>
        <begin position="12"/>
        <end position="33"/>
    </location>
</feature>
<keyword evidence="1" id="KW-0812">Transmembrane</keyword>
<name>A0A2A9E5K3_9MICO</name>
<dbReference type="OrthoDB" id="5150008at2"/>
<keyword evidence="1" id="KW-1133">Transmembrane helix</keyword>
<dbReference type="EMBL" id="PDJG01000001">
    <property type="protein sequence ID" value="PFG33645.1"/>
    <property type="molecule type" value="Genomic_DNA"/>
</dbReference>
<proteinExistence type="predicted"/>
<comment type="caution">
    <text evidence="2">The sequence shown here is derived from an EMBL/GenBank/DDBJ whole genome shotgun (WGS) entry which is preliminary data.</text>
</comment>
<evidence type="ECO:0000313" key="3">
    <source>
        <dbReference type="Proteomes" id="UP000225548"/>
    </source>
</evidence>
<evidence type="ECO:0000313" key="2">
    <source>
        <dbReference type="EMBL" id="PFG33645.1"/>
    </source>
</evidence>
<evidence type="ECO:0000256" key="1">
    <source>
        <dbReference type="SAM" id="Phobius"/>
    </source>
</evidence>